<protein>
    <recommendedName>
        <fullName evidence="4">Lipoprotein</fullName>
    </recommendedName>
</protein>
<dbReference type="PATRIC" id="fig|36861.3.peg.2560"/>
<evidence type="ECO:0008006" key="4">
    <source>
        <dbReference type="Google" id="ProtNLM"/>
    </source>
</evidence>
<proteinExistence type="predicted"/>
<dbReference type="Proteomes" id="UP000064243">
    <property type="component" value="Unassembled WGS sequence"/>
</dbReference>
<gene>
    <name evidence="2" type="ORF">ABW22_13710</name>
</gene>
<evidence type="ECO:0000313" key="3">
    <source>
        <dbReference type="Proteomes" id="UP000064243"/>
    </source>
</evidence>
<comment type="caution">
    <text evidence="2">The sequence shown here is derived from an EMBL/GenBank/DDBJ whole genome shotgun (WGS) entry which is preliminary data.</text>
</comment>
<evidence type="ECO:0000256" key="1">
    <source>
        <dbReference type="SAM" id="SignalP"/>
    </source>
</evidence>
<dbReference type="RefSeq" id="WP_059757857.1">
    <property type="nucleotide sequence ID" value="NZ_LDUG01000040.1"/>
</dbReference>
<dbReference type="EMBL" id="LDUG01000040">
    <property type="protein sequence ID" value="KVW93706.1"/>
    <property type="molecule type" value="Genomic_DNA"/>
</dbReference>
<dbReference type="OrthoDB" id="7032527at2"/>
<sequence>MTHFRFIPLAASLAAALALTACNTAPPMPMGAASANSMATPDQMTRMDAQIKTMQGLHEKMMNAKTPQERSKLMTEHLKTMQDGMAMMDGMSGAGMGGMKGMQGMTGDIGTRQQMMEKRMEMMQTMMKMMMDLMPATPAR</sequence>
<dbReference type="PROSITE" id="PS51257">
    <property type="entry name" value="PROKAR_LIPOPROTEIN"/>
    <property type="match status" value="1"/>
</dbReference>
<accession>A0A119CUF5</accession>
<name>A0A119CUF5_THIDE</name>
<evidence type="ECO:0000313" key="2">
    <source>
        <dbReference type="EMBL" id="KVW93706.1"/>
    </source>
</evidence>
<feature type="signal peptide" evidence="1">
    <location>
        <begin position="1"/>
        <end position="21"/>
    </location>
</feature>
<reference evidence="2 3" key="1">
    <citation type="journal article" date="2015" name="Appl. Environ. Microbiol.">
        <title>Aerobic and Anaerobic Thiosulfate Oxidation by a Cold-Adapted, Subglacial Chemoautotroph.</title>
        <authorList>
            <person name="Harrold Z.R."/>
            <person name="Skidmore M.L."/>
            <person name="Hamilton T.L."/>
            <person name="Desch L."/>
            <person name="Amada K."/>
            <person name="van Gelder W."/>
            <person name="Glover K."/>
            <person name="Roden E.E."/>
            <person name="Boyd E.S."/>
        </authorList>
    </citation>
    <scope>NUCLEOTIDE SEQUENCE [LARGE SCALE GENOMIC DNA]</scope>
    <source>
        <strain evidence="2 3">RG</strain>
    </source>
</reference>
<feature type="chain" id="PRO_5007161793" description="Lipoprotein" evidence="1">
    <location>
        <begin position="22"/>
        <end position="140"/>
    </location>
</feature>
<organism evidence="2 3">
    <name type="scientific">Thiobacillus denitrificans</name>
    <dbReference type="NCBI Taxonomy" id="36861"/>
    <lineage>
        <taxon>Bacteria</taxon>
        <taxon>Pseudomonadati</taxon>
        <taxon>Pseudomonadota</taxon>
        <taxon>Betaproteobacteria</taxon>
        <taxon>Nitrosomonadales</taxon>
        <taxon>Thiobacillaceae</taxon>
        <taxon>Thiobacillus</taxon>
    </lineage>
</organism>
<keyword evidence="3" id="KW-1185">Reference proteome</keyword>
<keyword evidence="1" id="KW-0732">Signal</keyword>
<dbReference type="AlphaFoldDB" id="A0A119CUF5"/>